<gene>
    <name evidence="1" type="ORF">DT23_06420</name>
</gene>
<reference evidence="1 2" key="1">
    <citation type="journal article" date="2015" name="Antonie Van Leeuwenhoek">
        <title>Thioclava indica sp. nov., isolated from surface seawater of the Indian Ocean.</title>
        <authorList>
            <person name="Liu Y."/>
            <person name="Lai Q."/>
            <person name="Du J."/>
            <person name="Xu H."/>
            <person name="Jiang L."/>
            <person name="Shao Z."/>
        </authorList>
    </citation>
    <scope>NUCLEOTIDE SEQUENCE [LARGE SCALE GENOMIC DNA]</scope>
    <source>
        <strain evidence="1 2">DT23-4</strain>
    </source>
</reference>
<comment type="caution">
    <text evidence="1">The sequence shown here is derived from an EMBL/GenBank/DDBJ whole genome shotgun (WGS) entry which is preliminary data.</text>
</comment>
<dbReference type="RefSeq" id="WP_038132313.1">
    <property type="nucleotide sequence ID" value="NZ_AUNB01000051.1"/>
</dbReference>
<dbReference type="OrthoDB" id="7875456at2"/>
<dbReference type="AlphaFoldDB" id="A0A074JDB4"/>
<evidence type="ECO:0000313" key="1">
    <source>
        <dbReference type="EMBL" id="KEO55601.1"/>
    </source>
</evidence>
<proteinExistence type="predicted"/>
<dbReference type="Proteomes" id="UP000027471">
    <property type="component" value="Unassembled WGS sequence"/>
</dbReference>
<dbReference type="EMBL" id="AUNB01000051">
    <property type="protein sequence ID" value="KEO55601.1"/>
    <property type="molecule type" value="Genomic_DNA"/>
</dbReference>
<dbReference type="PROSITE" id="PS51257">
    <property type="entry name" value="PROKAR_LIPOPROTEIN"/>
    <property type="match status" value="1"/>
</dbReference>
<organism evidence="1 2">
    <name type="scientific">Thioclava indica</name>
    <dbReference type="NCBI Taxonomy" id="1353528"/>
    <lineage>
        <taxon>Bacteria</taxon>
        <taxon>Pseudomonadati</taxon>
        <taxon>Pseudomonadota</taxon>
        <taxon>Alphaproteobacteria</taxon>
        <taxon>Rhodobacterales</taxon>
        <taxon>Paracoccaceae</taxon>
        <taxon>Thioclava</taxon>
    </lineage>
</organism>
<dbReference type="STRING" id="1353528.DT23_06420"/>
<protein>
    <submittedName>
        <fullName evidence="1">Uncharacterized protein</fullName>
    </submittedName>
</protein>
<keyword evidence="2" id="KW-1185">Reference proteome</keyword>
<evidence type="ECO:0000313" key="2">
    <source>
        <dbReference type="Proteomes" id="UP000027471"/>
    </source>
</evidence>
<name>A0A074JDB4_9RHOB</name>
<dbReference type="eggNOG" id="ENOG5032TW8">
    <property type="taxonomic scope" value="Bacteria"/>
</dbReference>
<sequence>MRLAFLMIPLIALTACGTPQERCIRQSTSELRRVDTLLGEVQANLARGYAWQSYDTTISRWEVCGTRTIKKGDKIIEKPRMCLEDHTITRRRAVPIDPVIETRKRDNLIAKKRDLTALAQRQIAQCRALYPEESK</sequence>
<accession>A0A074JDB4</accession>